<feature type="transmembrane region" description="Helical" evidence="1">
    <location>
        <begin position="107"/>
        <end position="127"/>
    </location>
</feature>
<feature type="transmembrane region" description="Helical" evidence="1">
    <location>
        <begin position="63"/>
        <end position="86"/>
    </location>
</feature>
<protein>
    <submittedName>
        <fullName evidence="2">Uncharacterized protein</fullName>
    </submittedName>
</protein>
<reference evidence="2" key="1">
    <citation type="submission" date="2023-10" db="EMBL/GenBank/DDBJ databases">
        <authorList>
            <person name="Chen Y."/>
            <person name="Shah S."/>
            <person name="Dougan E. K."/>
            <person name="Thang M."/>
            <person name="Chan C."/>
        </authorList>
    </citation>
    <scope>NUCLEOTIDE SEQUENCE [LARGE SCALE GENOMIC DNA]</scope>
</reference>
<comment type="caution">
    <text evidence="2">The sequence shown here is derived from an EMBL/GenBank/DDBJ whole genome shotgun (WGS) entry which is preliminary data.</text>
</comment>
<evidence type="ECO:0000313" key="2">
    <source>
        <dbReference type="EMBL" id="CAK0830518.1"/>
    </source>
</evidence>
<keyword evidence="1" id="KW-0812">Transmembrane</keyword>
<accession>A0ABN9SEY9</accession>
<proteinExistence type="predicted"/>
<name>A0ABN9SEY9_9DINO</name>
<keyword evidence="1" id="KW-1133">Transmembrane helix</keyword>
<keyword evidence="3" id="KW-1185">Reference proteome</keyword>
<dbReference type="EMBL" id="CAUYUJ010010913">
    <property type="protein sequence ID" value="CAK0830518.1"/>
    <property type="molecule type" value="Genomic_DNA"/>
</dbReference>
<organism evidence="2 3">
    <name type="scientific">Prorocentrum cordatum</name>
    <dbReference type="NCBI Taxonomy" id="2364126"/>
    <lineage>
        <taxon>Eukaryota</taxon>
        <taxon>Sar</taxon>
        <taxon>Alveolata</taxon>
        <taxon>Dinophyceae</taxon>
        <taxon>Prorocentrales</taxon>
        <taxon>Prorocentraceae</taxon>
        <taxon>Prorocentrum</taxon>
    </lineage>
</organism>
<sequence>MMEFCMIFQFVAQKIEPMRMTILKKLCMMTFILSYRLEWLTLHAPNTPKLICMTVLAPPRLEWLPMFMLTIPLKLFTMMLCTKLLLPFLGMLLRPPLLVANLSRSNTFCTNLLSPIFGTLLLLPLLVANIRTNVFLQHAHDAGGDPAGARERPGSTAVGAPAAPHDLVHTVLHARPVPQSSSPYWWPS</sequence>
<keyword evidence="1" id="KW-0472">Membrane</keyword>
<evidence type="ECO:0000313" key="3">
    <source>
        <dbReference type="Proteomes" id="UP001189429"/>
    </source>
</evidence>
<gene>
    <name evidence="2" type="ORF">PCOR1329_LOCUS29151</name>
</gene>
<dbReference type="Proteomes" id="UP001189429">
    <property type="component" value="Unassembled WGS sequence"/>
</dbReference>
<evidence type="ECO:0000256" key="1">
    <source>
        <dbReference type="SAM" id="Phobius"/>
    </source>
</evidence>